<evidence type="ECO:0000313" key="3">
    <source>
        <dbReference type="EMBL" id="BBO91018.1"/>
    </source>
</evidence>
<feature type="region of interest" description="Disordered" evidence="1">
    <location>
        <begin position="823"/>
        <end position="842"/>
    </location>
</feature>
<evidence type="ECO:0000256" key="1">
    <source>
        <dbReference type="SAM" id="MobiDB-lite"/>
    </source>
</evidence>
<dbReference type="GO" id="GO:0043138">
    <property type="term" value="F:3'-5' DNA helicase activity"/>
    <property type="evidence" value="ECO:0007669"/>
    <property type="project" value="TreeGrafter"/>
</dbReference>
<dbReference type="EMBL" id="AP021879">
    <property type="protein sequence ID" value="BBO91018.1"/>
    <property type="molecule type" value="Genomic_DNA"/>
</dbReference>
<dbReference type="Gene3D" id="3.40.50.300">
    <property type="entry name" value="P-loop containing nucleotide triphosphate hydrolases"/>
    <property type="match status" value="2"/>
</dbReference>
<dbReference type="GO" id="GO:0036297">
    <property type="term" value="P:interstrand cross-link repair"/>
    <property type="evidence" value="ECO:0007669"/>
    <property type="project" value="TreeGrafter"/>
</dbReference>
<protein>
    <recommendedName>
        <fullName evidence="2">Helicase C-terminal domain-containing protein</fullName>
    </recommendedName>
</protein>
<dbReference type="InterPro" id="IPR027417">
    <property type="entry name" value="P-loop_NTPase"/>
</dbReference>
<dbReference type="GO" id="GO:0006289">
    <property type="term" value="P:nucleotide-excision repair"/>
    <property type="evidence" value="ECO:0007669"/>
    <property type="project" value="TreeGrafter"/>
</dbReference>
<dbReference type="PANTHER" id="PTHR47957:SF3">
    <property type="entry name" value="ATP-DEPENDENT HELICASE HRQ1"/>
    <property type="match status" value="1"/>
</dbReference>
<dbReference type="CDD" id="cd18785">
    <property type="entry name" value="SF2_C"/>
    <property type="match status" value="1"/>
</dbReference>
<feature type="compositionally biased region" description="Basic and acidic residues" evidence="1">
    <location>
        <begin position="80"/>
        <end position="93"/>
    </location>
</feature>
<sequence>MNNHEASPYIEPRRRLVRWLRTCLMGPGPKYDVESEKDILNGQRPTQFYPTGILFPITPGGAGIDRAAEPEDDEDGVASSDRDADSMGDDRAAKPAGHSRRYIAPSAVGFSFYASRDIEFHVSAWGASYRSLSRARHQWQRIPLSPNNDRAAFAFPSPPSHQRIEFRHPLWVNPDDVPRAEIFSLWRPYNSGWLISISLCNRQQVCRADEILPPEEEKIRLEEMAFFEVELACAIDAGEIYPYPRKDPSLLDDEEIELELQYRRKKIFAIGHGAAVDWQLDAGRVDRLQTDFLPTAEVPLVTPDNEAIDPRTLALDFLSRTGTDPDVFTALEAFVQAYGQWLEARQETVDHFEGSEKKAGERILGRIRTARDRMAGGIDLLRRHPAMAEAFALTHAAMRSQWAQQDRIRGRAPRTYRWRPFQLGFLLLTIRSVTDADCAERDIVDLIWFPTGGGKTEAYLALIAFQIVWRRMQFPTSGGGTAVIMRYTLRLLTQQQFERAARLICALEILRQRRPERLGREPITAGMWVGSATTPNTFKDAMAEIRKASPDQAPRRFVFTRCPWCGGRLWCPGEHATRHGFHATDARFQIRCLNRENCAFGSRDPGALPLNVVDEALYADPPTLLFATVDKLARLAWDPRTVAFFGHGACRPPELIVQDELHLIAGALGSIVGIYEAALDAVLIQRGIYPKYIASTATIRNARTQIQKLFGRRHAVFPPPGIDADDSFFTRALPVDRHPGRLYLGYLASIVKKEEAFAALTAALFGAPDATGMDTPALSDAWRTLIAYHGSLRGVGDSHNALAYRTKSYREAQHQLKWYVRHDPSEEVSSEDSGRPQNAPRVAQLTSHYSPEENARTFGRLACPAGESECLDAVLATNMISVGLDVDRLALMIINGQPLTTAEYIQASSRVGRSEVPGLVVANYYRWQARSLSHYENFRPYHESFYRFVEPTSVTPFTPQVRRRALHAALVIVMRLSIDDLRENGGAGAFDPSRAVIQKTIEILKRRCRQADPDQAEQTGGQLDALAGDWGRFADACRKQETRLVYQRPANDRSTEALLYAHQDVKHGKWATLNSMRNVEDSGLLRVTRPFLAPESERP</sequence>
<proteinExistence type="predicted"/>
<feature type="domain" description="Helicase C-terminal" evidence="2">
    <location>
        <begin position="784"/>
        <end position="953"/>
    </location>
</feature>
<gene>
    <name evidence="3" type="ORF">DSCOOX_41980</name>
</gene>
<accession>A0A5K8AEV9</accession>
<name>A0A5K8AEV9_9BACT</name>
<feature type="region of interest" description="Disordered" evidence="1">
    <location>
        <begin position="60"/>
        <end position="98"/>
    </location>
</feature>
<dbReference type="SUPFAM" id="SSF52540">
    <property type="entry name" value="P-loop containing nucleoside triphosphate hydrolases"/>
    <property type="match status" value="1"/>
</dbReference>
<dbReference type="AlphaFoldDB" id="A0A5K8AEV9"/>
<dbReference type="InterPro" id="IPR001650">
    <property type="entry name" value="Helicase_C-like"/>
</dbReference>
<dbReference type="RefSeq" id="WP_155311999.1">
    <property type="nucleotide sequence ID" value="NZ_AP021879.1"/>
</dbReference>
<organism evidence="3 4">
    <name type="scientific">Desulfosarcina ovata subsp. ovata</name>
    <dbReference type="NCBI Taxonomy" id="2752305"/>
    <lineage>
        <taxon>Bacteria</taxon>
        <taxon>Pseudomonadati</taxon>
        <taxon>Thermodesulfobacteriota</taxon>
        <taxon>Desulfobacteria</taxon>
        <taxon>Desulfobacterales</taxon>
        <taxon>Desulfosarcinaceae</taxon>
        <taxon>Desulfosarcina</taxon>
    </lineage>
</organism>
<reference evidence="3 4" key="1">
    <citation type="submission" date="2019-11" db="EMBL/GenBank/DDBJ databases">
        <title>Comparative genomics of hydrocarbon-degrading Desulfosarcina strains.</title>
        <authorList>
            <person name="Watanabe M."/>
            <person name="Kojima H."/>
            <person name="Fukui M."/>
        </authorList>
    </citation>
    <scope>NUCLEOTIDE SEQUENCE [LARGE SCALE GENOMIC DNA]</scope>
    <source>
        <strain evidence="4">oXyS1</strain>
    </source>
</reference>
<dbReference type="Pfam" id="PF00271">
    <property type="entry name" value="Helicase_C"/>
    <property type="match status" value="1"/>
</dbReference>
<evidence type="ECO:0000259" key="2">
    <source>
        <dbReference type="PROSITE" id="PS51194"/>
    </source>
</evidence>
<evidence type="ECO:0000313" key="4">
    <source>
        <dbReference type="Proteomes" id="UP000422108"/>
    </source>
</evidence>
<keyword evidence="4" id="KW-1185">Reference proteome</keyword>
<dbReference type="PANTHER" id="PTHR47957">
    <property type="entry name" value="ATP-DEPENDENT HELICASE HRQ1"/>
    <property type="match status" value="1"/>
</dbReference>
<dbReference type="Proteomes" id="UP000422108">
    <property type="component" value="Chromosome"/>
</dbReference>
<dbReference type="PROSITE" id="PS51194">
    <property type="entry name" value="HELICASE_CTER"/>
    <property type="match status" value="1"/>
</dbReference>
<dbReference type="SMART" id="SM00490">
    <property type="entry name" value="HELICc"/>
    <property type="match status" value="1"/>
</dbReference>